<dbReference type="InterPro" id="IPR036388">
    <property type="entry name" value="WH-like_DNA-bd_sf"/>
</dbReference>
<dbReference type="InterPro" id="IPR000835">
    <property type="entry name" value="HTH_MarR-typ"/>
</dbReference>
<sequence>MTATTVTATSRAGAADAAVGRDDSLRRLEQEVGVLIRRVRRVIGERARAVHADLQPASYLMLGYLASHGPVRASVVAEVFGIDKGAISRQVQHLMELGLLDRSPDPNDGRATLLAASEDAVRRLDEVAAMRREYLDERLGDWSDDDLADFAGTLARYNATLGVD</sequence>
<dbReference type="EMBL" id="JAUHJQ010000001">
    <property type="protein sequence ID" value="MDN4171623.1"/>
    <property type="molecule type" value="Genomic_DNA"/>
</dbReference>
<protein>
    <submittedName>
        <fullName evidence="2">MarR family transcriptional regulator</fullName>
    </submittedName>
</protein>
<dbReference type="SUPFAM" id="SSF46785">
    <property type="entry name" value="Winged helix' DNA-binding domain"/>
    <property type="match status" value="1"/>
</dbReference>
<keyword evidence="3" id="KW-1185">Reference proteome</keyword>
<comment type="caution">
    <text evidence="2">The sequence shown here is derived from an EMBL/GenBank/DDBJ whole genome shotgun (WGS) entry which is preliminary data.</text>
</comment>
<feature type="domain" description="HTH marR-type" evidence="1">
    <location>
        <begin position="29"/>
        <end position="159"/>
    </location>
</feature>
<proteinExistence type="predicted"/>
<dbReference type="Gene3D" id="1.10.10.10">
    <property type="entry name" value="Winged helix-like DNA-binding domain superfamily/Winged helix DNA-binding domain"/>
    <property type="match status" value="1"/>
</dbReference>
<dbReference type="PANTHER" id="PTHR39515">
    <property type="entry name" value="CONSERVED PROTEIN"/>
    <property type="match status" value="1"/>
</dbReference>
<evidence type="ECO:0000313" key="3">
    <source>
        <dbReference type="Proteomes" id="UP001168620"/>
    </source>
</evidence>
<dbReference type="InterPro" id="IPR052526">
    <property type="entry name" value="HTH-type_Bedaq_tolerance"/>
</dbReference>
<dbReference type="RefSeq" id="WP_300950546.1">
    <property type="nucleotide sequence ID" value="NZ_JAUHJQ010000001.1"/>
</dbReference>
<dbReference type="PANTHER" id="PTHR39515:SF2">
    <property type="entry name" value="HTH-TYPE TRANSCRIPTIONAL REGULATOR RV0880"/>
    <property type="match status" value="1"/>
</dbReference>
<organism evidence="2 3">
    <name type="scientific">Nocardioides oceani</name>
    <dbReference type="NCBI Taxonomy" id="3058369"/>
    <lineage>
        <taxon>Bacteria</taxon>
        <taxon>Bacillati</taxon>
        <taxon>Actinomycetota</taxon>
        <taxon>Actinomycetes</taxon>
        <taxon>Propionibacteriales</taxon>
        <taxon>Nocardioidaceae</taxon>
        <taxon>Nocardioides</taxon>
    </lineage>
</organism>
<name>A0ABT8FAG2_9ACTN</name>
<dbReference type="PROSITE" id="PS50995">
    <property type="entry name" value="HTH_MARR_2"/>
    <property type="match status" value="1"/>
</dbReference>
<evidence type="ECO:0000259" key="1">
    <source>
        <dbReference type="PROSITE" id="PS50995"/>
    </source>
</evidence>
<dbReference type="InterPro" id="IPR036390">
    <property type="entry name" value="WH_DNA-bd_sf"/>
</dbReference>
<accession>A0ABT8FAG2</accession>
<dbReference type="Proteomes" id="UP001168620">
    <property type="component" value="Unassembled WGS sequence"/>
</dbReference>
<reference evidence="2" key="1">
    <citation type="submission" date="2023-06" db="EMBL/GenBank/DDBJ databases">
        <title>Draft genome sequence of Nocardioides sp. SOB77.</title>
        <authorList>
            <person name="Zhang G."/>
        </authorList>
    </citation>
    <scope>NUCLEOTIDE SEQUENCE</scope>
    <source>
        <strain evidence="2">SOB77</strain>
    </source>
</reference>
<gene>
    <name evidence="2" type="ORF">QWY28_01575</name>
</gene>
<dbReference type="SMART" id="SM00347">
    <property type="entry name" value="HTH_MARR"/>
    <property type="match status" value="1"/>
</dbReference>
<evidence type="ECO:0000313" key="2">
    <source>
        <dbReference type="EMBL" id="MDN4171623.1"/>
    </source>
</evidence>
<dbReference type="Pfam" id="PF12802">
    <property type="entry name" value="MarR_2"/>
    <property type="match status" value="1"/>
</dbReference>